<evidence type="ECO:0000313" key="1">
    <source>
        <dbReference type="EMBL" id="QTH11792.1"/>
    </source>
</evidence>
<dbReference type="AlphaFoldDB" id="A0A8B6UIR5"/>
<accession>A0A8B6UIR5</accession>
<name>A0A8B6UIR5_9PSED</name>
<organism evidence="1 2">
    <name type="scientific">Pseudomonas corrugata</name>
    <dbReference type="NCBI Taxonomy" id="47879"/>
    <lineage>
        <taxon>Bacteria</taxon>
        <taxon>Pseudomonadati</taxon>
        <taxon>Pseudomonadota</taxon>
        <taxon>Gammaproteobacteria</taxon>
        <taxon>Pseudomonadales</taxon>
        <taxon>Pseudomonadaceae</taxon>
        <taxon>Pseudomonas</taxon>
    </lineage>
</organism>
<dbReference type="Proteomes" id="UP000663914">
    <property type="component" value="Chromosome"/>
</dbReference>
<gene>
    <name evidence="1" type="ORF">C4C32_14325</name>
</gene>
<dbReference type="EMBL" id="CP072011">
    <property type="protein sequence ID" value="QTH11792.1"/>
    <property type="molecule type" value="Genomic_DNA"/>
</dbReference>
<reference evidence="1" key="2">
    <citation type="submission" date="2021-03" db="EMBL/GenBank/DDBJ databases">
        <authorList>
            <person name="Valentovich L.N."/>
            <person name="Akhremchuk A.E."/>
            <person name="Miamin V.E."/>
        </authorList>
    </citation>
    <scope>NUCLEOTIDE SEQUENCE</scope>
    <source>
        <strain evidence="1">3prime</strain>
    </source>
</reference>
<sequence>MMILPSNLQQWRTHAFRRENVTFSDIDDYGKNNAIMLALLRCWEVKGYGKSIDQAWQAYVWIAACTRAKIQ</sequence>
<dbReference type="RefSeq" id="WP_147460419.1">
    <property type="nucleotide sequence ID" value="NZ_CP014262.1"/>
</dbReference>
<reference evidence="1" key="1">
    <citation type="book" date="2019" name="MICROBIAL BIOTECHNOLOGY" publisher="Unknown Publisher">
        <title>Optimization of recombineering for directed mutagenesis of bacteria Pseudomonas corrugata 3'.</title>
        <authorList>
            <person name="Buinitskaja S.V."/>
            <person name="Pilipenok N."/>
            <person name="Valentovich L.N."/>
        </authorList>
    </citation>
    <scope>NUCLEOTIDE SEQUENCE</scope>
    <source>
        <strain evidence="1">3prime</strain>
    </source>
</reference>
<evidence type="ECO:0000313" key="2">
    <source>
        <dbReference type="Proteomes" id="UP000663914"/>
    </source>
</evidence>
<proteinExistence type="predicted"/>
<dbReference type="GeneID" id="55648061"/>
<protein>
    <submittedName>
        <fullName evidence="1">Uncharacterized protein</fullName>
    </submittedName>
</protein>